<keyword evidence="2 3" id="KW-0690">Ribosome biogenesis</keyword>
<comment type="caution">
    <text evidence="6">The sequence shown here is derived from an EMBL/GenBank/DDBJ whole genome shotgun (WGS) entry which is preliminary data.</text>
</comment>
<name>A0A0R2D016_9LACO</name>
<dbReference type="PANTHER" id="PTHR33867">
    <property type="entry name" value="RIBOSOME MATURATION FACTOR RIMP"/>
    <property type="match status" value="1"/>
</dbReference>
<dbReference type="STRING" id="1423802.FC56_GL000471"/>
<dbReference type="NCBIfam" id="NF000928">
    <property type="entry name" value="PRK00092.1-2"/>
    <property type="match status" value="1"/>
</dbReference>
<feature type="domain" description="Ribosome maturation factor RimP C-terminal" evidence="5">
    <location>
        <begin position="88"/>
        <end position="156"/>
    </location>
</feature>
<comment type="similarity">
    <text evidence="3">Belongs to the RimP family.</text>
</comment>
<evidence type="ECO:0000256" key="2">
    <source>
        <dbReference type="ARBA" id="ARBA00022517"/>
    </source>
</evidence>
<dbReference type="PANTHER" id="PTHR33867:SF1">
    <property type="entry name" value="RIBOSOME MATURATION FACTOR RIMP"/>
    <property type="match status" value="1"/>
</dbReference>
<dbReference type="RefSeq" id="WP_056978271.1">
    <property type="nucleotide sequence ID" value="NZ_AYZR01000008.1"/>
</dbReference>
<dbReference type="Pfam" id="PF17384">
    <property type="entry name" value="DUF150_C"/>
    <property type="match status" value="1"/>
</dbReference>
<evidence type="ECO:0000313" key="7">
    <source>
        <dbReference type="Proteomes" id="UP000051256"/>
    </source>
</evidence>
<proteinExistence type="inferred from homology"/>
<dbReference type="GO" id="GO:0000028">
    <property type="term" value="P:ribosomal small subunit assembly"/>
    <property type="evidence" value="ECO:0007669"/>
    <property type="project" value="TreeGrafter"/>
</dbReference>
<dbReference type="InterPro" id="IPR028998">
    <property type="entry name" value="RimP_C"/>
</dbReference>
<dbReference type="EMBL" id="AYZR01000008">
    <property type="protein sequence ID" value="KRM93753.1"/>
    <property type="molecule type" value="Genomic_DNA"/>
</dbReference>
<dbReference type="SUPFAM" id="SSF75420">
    <property type="entry name" value="YhbC-like, N-terminal domain"/>
    <property type="match status" value="1"/>
</dbReference>
<keyword evidence="1 3" id="KW-0963">Cytoplasm</keyword>
<gene>
    <name evidence="3" type="primary">rimP</name>
    <name evidence="6" type="ORF">FC56_GL000471</name>
</gene>
<keyword evidence="7" id="KW-1185">Reference proteome</keyword>
<dbReference type="InterPro" id="IPR003728">
    <property type="entry name" value="Ribosome_maturation_RimP"/>
</dbReference>
<dbReference type="Proteomes" id="UP000051256">
    <property type="component" value="Unassembled WGS sequence"/>
</dbReference>
<sequence>MSEVVETVKGVVEPILAEHSFYLYDIEFVKEQKSWYLRIYIDKPGGITIDDCVLVSDEVSEKLDEMDPDPIPQAYYLDVSSPGAERTLRNEKDLNDVLGSYIHVSLYQNLEGQKVFEGDLTEVNSDTLVLDNVAGRKTVIEIPRDQIAKARLAIKF</sequence>
<dbReference type="Pfam" id="PF02576">
    <property type="entry name" value="RimP_N"/>
    <property type="match status" value="1"/>
</dbReference>
<dbReference type="SUPFAM" id="SSF74942">
    <property type="entry name" value="YhbC-like, C-terminal domain"/>
    <property type="match status" value="1"/>
</dbReference>
<comment type="function">
    <text evidence="3">Required for maturation of 30S ribosomal subunits.</text>
</comment>
<evidence type="ECO:0000256" key="1">
    <source>
        <dbReference type="ARBA" id="ARBA00022490"/>
    </source>
</evidence>
<dbReference type="AlphaFoldDB" id="A0A0R2D016"/>
<organism evidence="6 7">
    <name type="scientific">Lentilactobacillus senioris DSM 24302 = JCM 17472</name>
    <dbReference type="NCBI Taxonomy" id="1423802"/>
    <lineage>
        <taxon>Bacteria</taxon>
        <taxon>Bacillati</taxon>
        <taxon>Bacillota</taxon>
        <taxon>Bacilli</taxon>
        <taxon>Lactobacillales</taxon>
        <taxon>Lactobacillaceae</taxon>
        <taxon>Lentilactobacillus</taxon>
    </lineage>
</organism>
<evidence type="ECO:0000256" key="3">
    <source>
        <dbReference type="HAMAP-Rule" id="MF_01077"/>
    </source>
</evidence>
<accession>A0A0R2D016</accession>
<reference evidence="6 7" key="1">
    <citation type="journal article" date="2015" name="Genome Announc.">
        <title>Expanding the biotechnology potential of lactobacilli through comparative genomics of 213 strains and associated genera.</title>
        <authorList>
            <person name="Sun Z."/>
            <person name="Harris H.M."/>
            <person name="McCann A."/>
            <person name="Guo C."/>
            <person name="Argimon S."/>
            <person name="Zhang W."/>
            <person name="Yang X."/>
            <person name="Jeffery I.B."/>
            <person name="Cooney J.C."/>
            <person name="Kagawa T.F."/>
            <person name="Liu W."/>
            <person name="Song Y."/>
            <person name="Salvetti E."/>
            <person name="Wrobel A."/>
            <person name="Rasinkangas P."/>
            <person name="Parkhill J."/>
            <person name="Rea M.C."/>
            <person name="O'Sullivan O."/>
            <person name="Ritari J."/>
            <person name="Douillard F.P."/>
            <person name="Paul Ross R."/>
            <person name="Yang R."/>
            <person name="Briner A.E."/>
            <person name="Felis G.E."/>
            <person name="de Vos W.M."/>
            <person name="Barrangou R."/>
            <person name="Klaenhammer T.R."/>
            <person name="Caufield P.W."/>
            <person name="Cui Y."/>
            <person name="Zhang H."/>
            <person name="O'Toole P.W."/>
        </authorList>
    </citation>
    <scope>NUCLEOTIDE SEQUENCE [LARGE SCALE GENOMIC DNA]</scope>
    <source>
        <strain evidence="6 7">DSM 24302</strain>
    </source>
</reference>
<evidence type="ECO:0000259" key="4">
    <source>
        <dbReference type="Pfam" id="PF02576"/>
    </source>
</evidence>
<evidence type="ECO:0000313" key="6">
    <source>
        <dbReference type="EMBL" id="KRM93753.1"/>
    </source>
</evidence>
<dbReference type="InterPro" id="IPR028989">
    <property type="entry name" value="RimP_N"/>
</dbReference>
<dbReference type="GO" id="GO:0005829">
    <property type="term" value="C:cytosol"/>
    <property type="evidence" value="ECO:0007669"/>
    <property type="project" value="TreeGrafter"/>
</dbReference>
<dbReference type="InterPro" id="IPR035956">
    <property type="entry name" value="RimP_N_sf"/>
</dbReference>
<evidence type="ECO:0000259" key="5">
    <source>
        <dbReference type="Pfam" id="PF17384"/>
    </source>
</evidence>
<dbReference type="Gene3D" id="3.30.300.70">
    <property type="entry name" value="RimP-like superfamily, N-terminal"/>
    <property type="match status" value="1"/>
</dbReference>
<comment type="subcellular location">
    <subcellularLocation>
        <location evidence="3">Cytoplasm</location>
    </subcellularLocation>
</comment>
<dbReference type="Gene3D" id="2.30.30.180">
    <property type="entry name" value="Ribosome maturation factor RimP, C-terminal domain"/>
    <property type="match status" value="1"/>
</dbReference>
<dbReference type="HAMAP" id="MF_01077">
    <property type="entry name" value="RimP"/>
    <property type="match status" value="1"/>
</dbReference>
<feature type="domain" description="Ribosome maturation factor RimP N-terminal" evidence="4">
    <location>
        <begin position="12"/>
        <end position="85"/>
    </location>
</feature>
<protein>
    <recommendedName>
        <fullName evidence="3">Ribosome maturation factor RimP</fullName>
    </recommendedName>
</protein>
<dbReference type="PATRIC" id="fig|1423802.4.peg.481"/>
<dbReference type="GO" id="GO:0006412">
    <property type="term" value="P:translation"/>
    <property type="evidence" value="ECO:0007669"/>
    <property type="project" value="TreeGrafter"/>
</dbReference>
<dbReference type="FunFam" id="3.30.300.70:FF:000001">
    <property type="entry name" value="Ribosome maturation factor RimP"/>
    <property type="match status" value="1"/>
</dbReference>
<dbReference type="InterPro" id="IPR036847">
    <property type="entry name" value="RimP_C_sf"/>
</dbReference>
<dbReference type="CDD" id="cd01734">
    <property type="entry name" value="YlxS_C"/>
    <property type="match status" value="1"/>
</dbReference>